<sequence length="179" mass="20997">MAEGIFFDAAHPREGSYFGEITFTEIGQEIILFILFGFYLFIGSKWKEIQVVSNFIALFFLMAFIREFNFLISGWIYPVLVVMAVFSYLIVRDFKKIKASTQVFFSQPASSWFMTGFLITMVFSRLFGRSKFWRLMYGQENYRYAKAATEEGLELLGDTLMLISAVEFLLYYLFEKRKS</sequence>
<organism evidence="2 3">
    <name type="scientific">Draconibacterium aestuarii</name>
    <dbReference type="NCBI Taxonomy" id="2998507"/>
    <lineage>
        <taxon>Bacteria</taxon>
        <taxon>Pseudomonadati</taxon>
        <taxon>Bacteroidota</taxon>
        <taxon>Bacteroidia</taxon>
        <taxon>Marinilabiliales</taxon>
        <taxon>Prolixibacteraceae</taxon>
        <taxon>Draconibacterium</taxon>
    </lineage>
</organism>
<gene>
    <name evidence="2" type="ORF">OU798_19235</name>
</gene>
<keyword evidence="1" id="KW-0472">Membrane</keyword>
<proteinExistence type="predicted"/>
<dbReference type="EMBL" id="JAPOHD010000058">
    <property type="protein sequence ID" value="MCY1722492.1"/>
    <property type="molecule type" value="Genomic_DNA"/>
</dbReference>
<reference evidence="2" key="1">
    <citation type="submission" date="2022-11" db="EMBL/GenBank/DDBJ databases">
        <title>Marilongibacter aestuarii gen. nov., sp. nov., isolated from tidal flat sediment.</title>
        <authorList>
            <person name="Jiayan W."/>
        </authorList>
    </citation>
    <scope>NUCLEOTIDE SEQUENCE</scope>
    <source>
        <strain evidence="2">Z1-6</strain>
    </source>
</reference>
<feature type="transmembrane region" description="Helical" evidence="1">
    <location>
        <begin position="26"/>
        <end position="42"/>
    </location>
</feature>
<name>A0A9X3FA50_9BACT</name>
<evidence type="ECO:0000313" key="3">
    <source>
        <dbReference type="Proteomes" id="UP001145087"/>
    </source>
</evidence>
<feature type="transmembrane region" description="Helical" evidence="1">
    <location>
        <begin position="103"/>
        <end position="127"/>
    </location>
</feature>
<evidence type="ECO:0000313" key="2">
    <source>
        <dbReference type="EMBL" id="MCY1722492.1"/>
    </source>
</evidence>
<keyword evidence="3" id="KW-1185">Reference proteome</keyword>
<feature type="transmembrane region" description="Helical" evidence="1">
    <location>
        <begin position="155"/>
        <end position="174"/>
    </location>
</feature>
<dbReference type="RefSeq" id="WP_343334818.1">
    <property type="nucleotide sequence ID" value="NZ_JAPOHD010000058.1"/>
</dbReference>
<evidence type="ECO:0000256" key="1">
    <source>
        <dbReference type="SAM" id="Phobius"/>
    </source>
</evidence>
<dbReference type="Proteomes" id="UP001145087">
    <property type="component" value="Unassembled WGS sequence"/>
</dbReference>
<comment type="caution">
    <text evidence="2">The sequence shown here is derived from an EMBL/GenBank/DDBJ whole genome shotgun (WGS) entry which is preliminary data.</text>
</comment>
<keyword evidence="1" id="KW-1133">Transmembrane helix</keyword>
<dbReference type="AlphaFoldDB" id="A0A9X3FA50"/>
<feature type="transmembrane region" description="Helical" evidence="1">
    <location>
        <begin position="49"/>
        <end position="66"/>
    </location>
</feature>
<feature type="transmembrane region" description="Helical" evidence="1">
    <location>
        <begin position="72"/>
        <end position="91"/>
    </location>
</feature>
<protein>
    <submittedName>
        <fullName evidence="2">Uncharacterized protein</fullName>
    </submittedName>
</protein>
<keyword evidence="1" id="KW-0812">Transmembrane</keyword>
<accession>A0A9X3FA50</accession>